<dbReference type="STRING" id="7217.B3M899"/>
<dbReference type="AlphaFoldDB" id="B3M899"/>
<accession>B3M899</accession>
<keyword evidence="2" id="KW-1185">Reference proteome</keyword>
<gene>
    <name evidence="1" type="primary">Dana\GF23623</name>
    <name evidence="1" type="synonym">dana_GLEANR_8409</name>
    <name evidence="1" type="ORF">GF23623</name>
</gene>
<organism evidence="1 2">
    <name type="scientific">Drosophila ananassae</name>
    <name type="common">Fruit fly</name>
    <dbReference type="NCBI Taxonomy" id="7217"/>
    <lineage>
        <taxon>Eukaryota</taxon>
        <taxon>Metazoa</taxon>
        <taxon>Ecdysozoa</taxon>
        <taxon>Arthropoda</taxon>
        <taxon>Hexapoda</taxon>
        <taxon>Insecta</taxon>
        <taxon>Pterygota</taxon>
        <taxon>Neoptera</taxon>
        <taxon>Endopterygota</taxon>
        <taxon>Diptera</taxon>
        <taxon>Brachycera</taxon>
        <taxon>Muscomorpha</taxon>
        <taxon>Ephydroidea</taxon>
        <taxon>Drosophilidae</taxon>
        <taxon>Drosophila</taxon>
        <taxon>Sophophora</taxon>
    </lineage>
</organism>
<proteinExistence type="predicted"/>
<dbReference type="EMBL" id="CH902618">
    <property type="protein sequence ID" value="EDV41038.2"/>
    <property type="molecule type" value="Genomic_DNA"/>
</dbReference>
<dbReference type="InParanoid" id="B3M899"/>
<protein>
    <submittedName>
        <fullName evidence="1">Uncharacterized protein</fullName>
    </submittedName>
</protein>
<dbReference type="Gene3D" id="3.90.70.120">
    <property type="match status" value="1"/>
</dbReference>
<dbReference type="OrthoDB" id="8062037at2759"/>
<evidence type="ECO:0000313" key="2">
    <source>
        <dbReference type="Proteomes" id="UP000007801"/>
    </source>
</evidence>
<dbReference type="HOGENOM" id="CLU_588318_0_0_1"/>
<reference evidence="1 2" key="1">
    <citation type="journal article" date="2007" name="Nature">
        <title>Evolution of genes and genomes on the Drosophila phylogeny.</title>
        <authorList>
            <consortium name="Drosophila 12 Genomes Consortium"/>
            <person name="Clark A.G."/>
            <person name="Eisen M.B."/>
            <person name="Smith D.R."/>
            <person name="Bergman C.M."/>
            <person name="Oliver B."/>
            <person name="Markow T.A."/>
            <person name="Kaufman T.C."/>
            <person name="Kellis M."/>
            <person name="Gelbart W."/>
            <person name="Iyer V.N."/>
            <person name="Pollard D.A."/>
            <person name="Sackton T.B."/>
            <person name="Larracuente A.M."/>
            <person name="Singh N.D."/>
            <person name="Abad J.P."/>
            <person name="Abt D.N."/>
            <person name="Adryan B."/>
            <person name="Aguade M."/>
            <person name="Akashi H."/>
            <person name="Anderson W.W."/>
            <person name="Aquadro C.F."/>
            <person name="Ardell D.H."/>
            <person name="Arguello R."/>
            <person name="Artieri C.G."/>
            <person name="Barbash D.A."/>
            <person name="Barker D."/>
            <person name="Barsanti P."/>
            <person name="Batterham P."/>
            <person name="Batzoglou S."/>
            <person name="Begun D."/>
            <person name="Bhutkar A."/>
            <person name="Blanco E."/>
            <person name="Bosak S.A."/>
            <person name="Bradley R.K."/>
            <person name="Brand A.D."/>
            <person name="Brent M.R."/>
            <person name="Brooks A.N."/>
            <person name="Brown R.H."/>
            <person name="Butlin R.K."/>
            <person name="Caggese C."/>
            <person name="Calvi B.R."/>
            <person name="Bernardo de Carvalho A."/>
            <person name="Caspi A."/>
            <person name="Castrezana S."/>
            <person name="Celniker S.E."/>
            <person name="Chang J.L."/>
            <person name="Chapple C."/>
            <person name="Chatterji S."/>
            <person name="Chinwalla A."/>
            <person name="Civetta A."/>
            <person name="Clifton S.W."/>
            <person name="Comeron J.M."/>
            <person name="Costello J.C."/>
            <person name="Coyne J.A."/>
            <person name="Daub J."/>
            <person name="David R.G."/>
            <person name="Delcher A.L."/>
            <person name="Delehaunty K."/>
            <person name="Do C.B."/>
            <person name="Ebling H."/>
            <person name="Edwards K."/>
            <person name="Eickbush T."/>
            <person name="Evans J.D."/>
            <person name="Filipski A."/>
            <person name="Findeiss S."/>
            <person name="Freyhult E."/>
            <person name="Fulton L."/>
            <person name="Fulton R."/>
            <person name="Garcia A.C."/>
            <person name="Gardiner A."/>
            <person name="Garfield D.A."/>
            <person name="Garvin B.E."/>
            <person name="Gibson G."/>
            <person name="Gilbert D."/>
            <person name="Gnerre S."/>
            <person name="Godfrey J."/>
            <person name="Good R."/>
            <person name="Gotea V."/>
            <person name="Gravely B."/>
            <person name="Greenberg A.J."/>
            <person name="Griffiths-Jones S."/>
            <person name="Gross S."/>
            <person name="Guigo R."/>
            <person name="Gustafson E.A."/>
            <person name="Haerty W."/>
            <person name="Hahn M.W."/>
            <person name="Halligan D.L."/>
            <person name="Halpern A.L."/>
            <person name="Halter G.M."/>
            <person name="Han M.V."/>
            <person name="Heger A."/>
            <person name="Hillier L."/>
            <person name="Hinrichs A.S."/>
            <person name="Holmes I."/>
            <person name="Hoskins R.A."/>
            <person name="Hubisz M.J."/>
            <person name="Hultmark D."/>
            <person name="Huntley M.A."/>
            <person name="Jaffe D.B."/>
            <person name="Jagadeeshan S."/>
            <person name="Jeck W.R."/>
            <person name="Johnson J."/>
            <person name="Jones C.D."/>
            <person name="Jordan W.C."/>
            <person name="Karpen G.H."/>
            <person name="Kataoka E."/>
            <person name="Keightley P.D."/>
            <person name="Kheradpour P."/>
            <person name="Kirkness E.F."/>
            <person name="Koerich L.B."/>
            <person name="Kristiansen K."/>
            <person name="Kudrna D."/>
            <person name="Kulathinal R.J."/>
            <person name="Kumar S."/>
            <person name="Kwok R."/>
            <person name="Lander E."/>
            <person name="Langley C.H."/>
            <person name="Lapoint R."/>
            <person name="Lazzaro B.P."/>
            <person name="Lee S.J."/>
            <person name="Levesque L."/>
            <person name="Li R."/>
            <person name="Lin C.F."/>
            <person name="Lin M.F."/>
            <person name="Lindblad-Toh K."/>
            <person name="Llopart A."/>
            <person name="Long M."/>
            <person name="Low L."/>
            <person name="Lozovsky E."/>
            <person name="Lu J."/>
            <person name="Luo M."/>
            <person name="Machado C.A."/>
            <person name="Makalowski W."/>
            <person name="Marzo M."/>
            <person name="Matsuda M."/>
            <person name="Matzkin L."/>
            <person name="McAllister B."/>
            <person name="McBride C.S."/>
            <person name="McKernan B."/>
            <person name="McKernan K."/>
            <person name="Mendez-Lago M."/>
            <person name="Minx P."/>
            <person name="Mollenhauer M.U."/>
            <person name="Montooth K."/>
            <person name="Mount S.M."/>
            <person name="Mu X."/>
            <person name="Myers E."/>
            <person name="Negre B."/>
            <person name="Newfeld S."/>
            <person name="Nielsen R."/>
            <person name="Noor M.A."/>
            <person name="O'Grady P."/>
            <person name="Pachter L."/>
            <person name="Papaceit M."/>
            <person name="Parisi M.J."/>
            <person name="Parisi M."/>
            <person name="Parts L."/>
            <person name="Pedersen J.S."/>
            <person name="Pesole G."/>
            <person name="Phillippy A.M."/>
            <person name="Ponting C.P."/>
            <person name="Pop M."/>
            <person name="Porcelli D."/>
            <person name="Powell J.R."/>
            <person name="Prohaska S."/>
            <person name="Pruitt K."/>
            <person name="Puig M."/>
            <person name="Quesneville H."/>
            <person name="Ram K.R."/>
            <person name="Rand D."/>
            <person name="Rasmussen M.D."/>
            <person name="Reed L.K."/>
            <person name="Reenan R."/>
            <person name="Reily A."/>
            <person name="Remington K.A."/>
            <person name="Rieger T.T."/>
            <person name="Ritchie M.G."/>
            <person name="Robin C."/>
            <person name="Rogers Y.H."/>
            <person name="Rohde C."/>
            <person name="Rozas J."/>
            <person name="Rubenfield M.J."/>
            <person name="Ruiz A."/>
            <person name="Russo S."/>
            <person name="Salzberg S.L."/>
            <person name="Sanchez-Gracia A."/>
            <person name="Saranga D.J."/>
            <person name="Sato H."/>
            <person name="Schaeffer S.W."/>
            <person name="Schatz M.C."/>
            <person name="Schlenke T."/>
            <person name="Schwartz R."/>
            <person name="Segarra C."/>
            <person name="Singh R.S."/>
            <person name="Sirot L."/>
            <person name="Sirota M."/>
            <person name="Sisneros N.B."/>
            <person name="Smith C.D."/>
            <person name="Smith T.F."/>
            <person name="Spieth J."/>
            <person name="Stage D.E."/>
            <person name="Stark A."/>
            <person name="Stephan W."/>
            <person name="Strausberg R.L."/>
            <person name="Strempel S."/>
            <person name="Sturgill D."/>
            <person name="Sutton G."/>
            <person name="Sutton G.G."/>
            <person name="Tao W."/>
            <person name="Teichmann S."/>
            <person name="Tobari Y.N."/>
            <person name="Tomimura Y."/>
            <person name="Tsolas J.M."/>
            <person name="Valente V.L."/>
            <person name="Venter E."/>
            <person name="Venter J.C."/>
            <person name="Vicario S."/>
            <person name="Vieira F.G."/>
            <person name="Vilella A.J."/>
            <person name="Villasante A."/>
            <person name="Walenz B."/>
            <person name="Wang J."/>
            <person name="Wasserman M."/>
            <person name="Watts T."/>
            <person name="Wilson D."/>
            <person name="Wilson R.K."/>
            <person name="Wing R.A."/>
            <person name="Wolfner M.F."/>
            <person name="Wong A."/>
            <person name="Wong G.K."/>
            <person name="Wu C.I."/>
            <person name="Wu G."/>
            <person name="Yamamoto D."/>
            <person name="Yang H.P."/>
            <person name="Yang S.P."/>
            <person name="Yorke J.A."/>
            <person name="Yoshida K."/>
            <person name="Zdobnov E."/>
            <person name="Zhang P."/>
            <person name="Zhang Y."/>
            <person name="Zimin A.V."/>
            <person name="Baldwin J."/>
            <person name="Abdouelleil A."/>
            <person name="Abdulkadir J."/>
            <person name="Abebe A."/>
            <person name="Abera B."/>
            <person name="Abreu J."/>
            <person name="Acer S.C."/>
            <person name="Aftuck L."/>
            <person name="Alexander A."/>
            <person name="An P."/>
            <person name="Anderson E."/>
            <person name="Anderson S."/>
            <person name="Arachi H."/>
            <person name="Azer M."/>
            <person name="Bachantsang P."/>
            <person name="Barry A."/>
            <person name="Bayul T."/>
            <person name="Berlin A."/>
            <person name="Bessette D."/>
            <person name="Bloom T."/>
            <person name="Blye J."/>
            <person name="Boguslavskiy L."/>
            <person name="Bonnet C."/>
            <person name="Boukhgalter B."/>
            <person name="Bourzgui I."/>
            <person name="Brown A."/>
            <person name="Cahill P."/>
            <person name="Channer S."/>
            <person name="Cheshatsang Y."/>
            <person name="Chuda L."/>
            <person name="Citroen M."/>
            <person name="Collymore A."/>
            <person name="Cooke P."/>
            <person name="Costello M."/>
            <person name="D'Aco K."/>
            <person name="Daza R."/>
            <person name="De Haan G."/>
            <person name="DeGray S."/>
            <person name="DeMaso C."/>
            <person name="Dhargay N."/>
            <person name="Dooley K."/>
            <person name="Dooley E."/>
            <person name="Doricent M."/>
            <person name="Dorje P."/>
            <person name="Dorjee K."/>
            <person name="Dupes A."/>
            <person name="Elong R."/>
            <person name="Falk J."/>
            <person name="Farina A."/>
            <person name="Faro S."/>
            <person name="Ferguson D."/>
            <person name="Fisher S."/>
            <person name="Foley C.D."/>
            <person name="Franke A."/>
            <person name="Friedrich D."/>
            <person name="Gadbois L."/>
            <person name="Gearin G."/>
            <person name="Gearin C.R."/>
            <person name="Giannoukos G."/>
            <person name="Goode T."/>
            <person name="Graham J."/>
            <person name="Grandbois E."/>
            <person name="Grewal S."/>
            <person name="Gyaltsen K."/>
            <person name="Hafez N."/>
            <person name="Hagos B."/>
            <person name="Hall J."/>
            <person name="Henson C."/>
            <person name="Hollinger A."/>
            <person name="Honan T."/>
            <person name="Huard M.D."/>
            <person name="Hughes L."/>
            <person name="Hurhula B."/>
            <person name="Husby M.E."/>
            <person name="Kamat A."/>
            <person name="Kanga B."/>
            <person name="Kashin S."/>
            <person name="Khazanovich D."/>
            <person name="Kisner P."/>
            <person name="Lance K."/>
            <person name="Lara M."/>
            <person name="Lee W."/>
            <person name="Lennon N."/>
            <person name="Letendre F."/>
            <person name="LeVine R."/>
            <person name="Lipovsky A."/>
            <person name="Liu X."/>
            <person name="Liu J."/>
            <person name="Liu S."/>
            <person name="Lokyitsang T."/>
            <person name="Lokyitsang Y."/>
            <person name="Lubonja R."/>
            <person name="Lui A."/>
            <person name="MacDonald P."/>
            <person name="Magnisalis V."/>
            <person name="Maru K."/>
            <person name="Matthews C."/>
            <person name="McCusker W."/>
            <person name="McDonough S."/>
            <person name="Mehta T."/>
            <person name="Meldrim J."/>
            <person name="Meneus L."/>
            <person name="Mihai O."/>
            <person name="Mihalev A."/>
            <person name="Mihova T."/>
            <person name="Mittelman R."/>
            <person name="Mlenga V."/>
            <person name="Montmayeur A."/>
            <person name="Mulrain L."/>
            <person name="Navidi A."/>
            <person name="Naylor J."/>
            <person name="Negash T."/>
            <person name="Nguyen T."/>
            <person name="Nguyen N."/>
            <person name="Nicol R."/>
            <person name="Norbu C."/>
            <person name="Norbu N."/>
            <person name="Novod N."/>
            <person name="O'Neill B."/>
            <person name="Osman S."/>
            <person name="Markiewicz E."/>
            <person name="Oyono O.L."/>
            <person name="Patti C."/>
            <person name="Phunkhang P."/>
            <person name="Pierre F."/>
            <person name="Priest M."/>
            <person name="Raghuraman S."/>
            <person name="Rege F."/>
            <person name="Reyes R."/>
            <person name="Rise C."/>
            <person name="Rogov P."/>
            <person name="Ross K."/>
            <person name="Ryan E."/>
            <person name="Settipalli S."/>
            <person name="Shea T."/>
            <person name="Sherpa N."/>
            <person name="Shi L."/>
            <person name="Shih D."/>
            <person name="Sparrow T."/>
            <person name="Spaulding J."/>
            <person name="Stalker J."/>
            <person name="Stange-Thomann N."/>
            <person name="Stavropoulos S."/>
            <person name="Stone C."/>
            <person name="Strader C."/>
            <person name="Tesfaye S."/>
            <person name="Thomson T."/>
            <person name="Thoulutsang Y."/>
            <person name="Thoulutsang D."/>
            <person name="Topham K."/>
            <person name="Topping I."/>
            <person name="Tsamla T."/>
            <person name="Vassiliev H."/>
            <person name="Vo A."/>
            <person name="Wangchuk T."/>
            <person name="Wangdi T."/>
            <person name="Weiand M."/>
            <person name="Wilkinson J."/>
            <person name="Wilson A."/>
            <person name="Yadav S."/>
            <person name="Young G."/>
            <person name="Yu Q."/>
            <person name="Zembek L."/>
            <person name="Zhong D."/>
            <person name="Zimmer A."/>
            <person name="Zwirko Z."/>
            <person name="Jaffe D.B."/>
            <person name="Alvarez P."/>
            <person name="Brockman W."/>
            <person name="Butler J."/>
            <person name="Chin C."/>
            <person name="Gnerre S."/>
            <person name="Grabherr M."/>
            <person name="Kleber M."/>
            <person name="Mauceli E."/>
            <person name="MacCallum I."/>
        </authorList>
    </citation>
    <scope>NUCLEOTIDE SEQUENCE [LARGE SCALE GENOMIC DNA]</scope>
    <source>
        <strain evidence="2">Tucson 14024-0371.13</strain>
    </source>
</reference>
<dbReference type="PANTHER" id="PTHR40552:SF6">
    <property type="entry name" value="FI09606P-RELATED"/>
    <property type="match status" value="1"/>
</dbReference>
<evidence type="ECO:0000313" key="1">
    <source>
        <dbReference type="EMBL" id="EDV41038.2"/>
    </source>
</evidence>
<dbReference type="eggNOG" id="ENOG502QUZ3">
    <property type="taxonomic scope" value="Eukaryota"/>
</dbReference>
<name>B3M899_DROAN</name>
<dbReference type="Proteomes" id="UP000007801">
    <property type="component" value="Unassembled WGS sequence"/>
</dbReference>
<dbReference type="PANTHER" id="PTHR40552">
    <property type="entry name" value="AT05186P-RELATED"/>
    <property type="match status" value="1"/>
</dbReference>
<sequence>MSSRHPEKPTSTGGILKHLRHTAPLPARSESMTWLLPRNSLPIWSRRLDYNLEGCQRHSEAARWRNYDVEVAGRMWSLWGGLHPCARWFDSTVRGRQTLAVCVVACCAASTFRSLGMWSPKLLDAIVVNGDRYYRTSVEQSERWDHLLGTCASSCRWSWWPSDRCSDPASTVMGLLEGLNYFFTRYQWGVLECQEQRLAFGHSSSREGGYFIYDCSAWGSPIFPDNMGASYALRATELQVLLYCMVVTLNVRRRNVEFRLYNVDLTRVSDGPGSDPNSKYESKYE</sequence>